<proteinExistence type="predicted"/>
<evidence type="ECO:0000313" key="2">
    <source>
        <dbReference type="EMBL" id="MFD0915577.1"/>
    </source>
</evidence>
<keyword evidence="2" id="KW-0378">Hydrolase</keyword>
<dbReference type="InterPro" id="IPR029058">
    <property type="entry name" value="AB_hydrolase_fold"/>
</dbReference>
<accession>A0ABW3FDF3</accession>
<dbReference type="Proteomes" id="UP001597101">
    <property type="component" value="Unassembled WGS sequence"/>
</dbReference>
<comment type="caution">
    <text evidence="2">The sequence shown here is derived from an EMBL/GenBank/DDBJ whole genome shotgun (WGS) entry which is preliminary data.</text>
</comment>
<gene>
    <name evidence="2" type="ORF">ACFQ14_04070</name>
</gene>
<feature type="domain" description="AB hydrolase-1" evidence="1">
    <location>
        <begin position="23"/>
        <end position="124"/>
    </location>
</feature>
<dbReference type="PANTHER" id="PTHR43433:SF5">
    <property type="entry name" value="AB HYDROLASE-1 DOMAIN-CONTAINING PROTEIN"/>
    <property type="match status" value="1"/>
</dbReference>
<dbReference type="Pfam" id="PF00561">
    <property type="entry name" value="Abhydrolase_1"/>
    <property type="match status" value="1"/>
</dbReference>
<reference evidence="3" key="1">
    <citation type="journal article" date="2019" name="Int. J. Syst. Evol. Microbiol.">
        <title>The Global Catalogue of Microorganisms (GCM) 10K type strain sequencing project: providing services to taxonomists for standard genome sequencing and annotation.</title>
        <authorList>
            <consortium name="The Broad Institute Genomics Platform"/>
            <consortium name="The Broad Institute Genome Sequencing Center for Infectious Disease"/>
            <person name="Wu L."/>
            <person name="Ma J."/>
        </authorList>
    </citation>
    <scope>NUCLEOTIDE SEQUENCE [LARGE SCALE GENOMIC DNA]</scope>
    <source>
        <strain evidence="3">CCUG 60023</strain>
    </source>
</reference>
<dbReference type="PANTHER" id="PTHR43433">
    <property type="entry name" value="HYDROLASE, ALPHA/BETA FOLD FAMILY PROTEIN"/>
    <property type="match status" value="1"/>
</dbReference>
<dbReference type="EMBL" id="JBHTJV010000003">
    <property type="protein sequence ID" value="MFD0915577.1"/>
    <property type="molecule type" value="Genomic_DNA"/>
</dbReference>
<sequence>MNQPNIAKLPHARIAYYDIGEGKPIVLIHGFASNARVNWIGTNWVKVLNEAGYRCIALDNRGHGESEKFYEPHQYGPDIFARDAADLLDHLGIQRCAVMGYSMGARITAWLCMHHGERVTKAIFGGMGARLVAPPGNYENIAAALETDEPDTIADPGGKMFRKFADATGSDRMALAACIRPSRQRITEGDVAKIETPVLVAVGEDDDVGGSPQVLADLIPGAKAVSLPGLDHMKATGAQPFKDAALDFLKGAG</sequence>
<dbReference type="GO" id="GO:0016787">
    <property type="term" value="F:hydrolase activity"/>
    <property type="evidence" value="ECO:0007669"/>
    <property type="project" value="UniProtKB-KW"/>
</dbReference>
<dbReference type="InterPro" id="IPR000073">
    <property type="entry name" value="AB_hydrolase_1"/>
</dbReference>
<organism evidence="2 3">
    <name type="scientific">Pseudahrensia aquimaris</name>
    <dbReference type="NCBI Taxonomy" id="744461"/>
    <lineage>
        <taxon>Bacteria</taxon>
        <taxon>Pseudomonadati</taxon>
        <taxon>Pseudomonadota</taxon>
        <taxon>Alphaproteobacteria</taxon>
        <taxon>Hyphomicrobiales</taxon>
        <taxon>Ahrensiaceae</taxon>
        <taxon>Pseudahrensia</taxon>
    </lineage>
</organism>
<evidence type="ECO:0000259" key="1">
    <source>
        <dbReference type="Pfam" id="PF00561"/>
    </source>
</evidence>
<evidence type="ECO:0000313" key="3">
    <source>
        <dbReference type="Proteomes" id="UP001597101"/>
    </source>
</evidence>
<dbReference type="SUPFAM" id="SSF53474">
    <property type="entry name" value="alpha/beta-Hydrolases"/>
    <property type="match status" value="1"/>
</dbReference>
<name>A0ABW3FDF3_9HYPH</name>
<keyword evidence="3" id="KW-1185">Reference proteome</keyword>
<dbReference type="InterPro" id="IPR050471">
    <property type="entry name" value="AB_hydrolase"/>
</dbReference>
<dbReference type="RefSeq" id="WP_377211432.1">
    <property type="nucleotide sequence ID" value="NZ_JBHTJV010000003.1"/>
</dbReference>
<protein>
    <submittedName>
        <fullName evidence="2">Alpha/beta fold hydrolase</fullName>
    </submittedName>
</protein>
<dbReference type="Gene3D" id="3.40.50.1820">
    <property type="entry name" value="alpha/beta hydrolase"/>
    <property type="match status" value="1"/>
</dbReference>